<comment type="caution">
    <text evidence="1">The sequence shown here is derived from an EMBL/GenBank/DDBJ whole genome shotgun (WGS) entry which is preliminary data.</text>
</comment>
<gene>
    <name evidence="1" type="ORF">QFC24_006459</name>
</gene>
<dbReference type="EMBL" id="JASBWV010000032">
    <property type="protein sequence ID" value="KAJ9117365.1"/>
    <property type="molecule type" value="Genomic_DNA"/>
</dbReference>
<dbReference type="Proteomes" id="UP001234202">
    <property type="component" value="Unassembled WGS sequence"/>
</dbReference>
<evidence type="ECO:0000313" key="1">
    <source>
        <dbReference type="EMBL" id="KAJ9117365.1"/>
    </source>
</evidence>
<reference evidence="1" key="1">
    <citation type="submission" date="2023-04" db="EMBL/GenBank/DDBJ databases">
        <title>Draft Genome sequencing of Naganishia species isolated from polar environments using Oxford Nanopore Technology.</title>
        <authorList>
            <person name="Leo P."/>
            <person name="Venkateswaran K."/>
        </authorList>
    </citation>
    <scope>NUCLEOTIDE SEQUENCE</scope>
    <source>
        <strain evidence="1">DBVPG 5303</strain>
    </source>
</reference>
<organism evidence="1 2">
    <name type="scientific">Naganishia onofrii</name>
    <dbReference type="NCBI Taxonomy" id="1851511"/>
    <lineage>
        <taxon>Eukaryota</taxon>
        <taxon>Fungi</taxon>
        <taxon>Dikarya</taxon>
        <taxon>Basidiomycota</taxon>
        <taxon>Agaricomycotina</taxon>
        <taxon>Tremellomycetes</taxon>
        <taxon>Filobasidiales</taxon>
        <taxon>Filobasidiaceae</taxon>
        <taxon>Naganishia</taxon>
    </lineage>
</organism>
<keyword evidence="2" id="KW-1185">Reference proteome</keyword>
<protein>
    <submittedName>
        <fullName evidence="1">Uncharacterized protein</fullName>
    </submittedName>
</protein>
<name>A0ACC2X1B3_9TREE</name>
<proteinExistence type="predicted"/>
<evidence type="ECO:0000313" key="2">
    <source>
        <dbReference type="Proteomes" id="UP001234202"/>
    </source>
</evidence>
<accession>A0ACC2X1B3</accession>
<feature type="non-terminal residue" evidence="1">
    <location>
        <position position="497"/>
    </location>
</feature>
<sequence length="497" mass="56102">MISPETQTTQTDDKHQSQQQIVAREIYSCLEYGGLDLKKHPRVFEIVREHMKFKQTTTSMDPNQCVSFDSAFPELLPLSFEVQKRDFVQHWIPRYGDQMAKALQLGTAIVFVETNIGGWTGNSQHLTYVVPYVLLGLERMLENGTVRPHLTIFDPIANSSRNDEEDLHFIYTDATIADRICLSFSLMAEIIRAQDVDHPVAVSIPMMIKWTLPAASHSADKGSVLHAIINTNVAIASRVSILHILDNIYQEASTSGQKGLRERLDVGIARIFQVLMWGNGTNLKHLGTFASNLHWRVLEEGGKTKRVHCPSWYDLALYECMIYITFIWVFGSEKLQDIANKNLFEKMRSLRDIADGLYDKYSELPMYDEHDQHDNQVDTEMEPSASNASDEEDSLRQRSSDELTFRDGCLDVARPTILHSPSTAISADLQDVTGSVLQDSGEPCTCSYCGVTKDSMAALKTHERTHAEMDAKPYSCTFPRCSYAGNSFAKLQTHFNT</sequence>